<sequence>MDLIIVGANKIGETIVHAFPQFGLRHRIRGFVDDNPDLKGKKFAGYPVLGTVDEILLKEKVAVVLAIQSSYEKNGLVRKLASNNHLEFPNLFSSGSWISRDCIFGKGNIILEGSLINFGTMVGNFNFFGTKCSIGHESVIGDYNCVEDEVNFGGFSILEGQITVKKGAWINQGIRIGKESVIEKFAEVKEDIHPNSSVRK</sequence>
<accession>A0A326S7T7</accession>
<dbReference type="Gene3D" id="2.160.10.10">
    <property type="entry name" value="Hexapeptide repeat proteins"/>
    <property type="match status" value="1"/>
</dbReference>
<proteinExistence type="inferred from homology"/>
<evidence type="ECO:0008006" key="4">
    <source>
        <dbReference type="Google" id="ProtNLM"/>
    </source>
</evidence>
<dbReference type="SUPFAM" id="SSF51161">
    <property type="entry name" value="Trimeric LpxA-like enzymes"/>
    <property type="match status" value="1"/>
</dbReference>
<dbReference type="PANTHER" id="PTHR43300:SF7">
    <property type="entry name" value="UDP-N-ACETYLBACILLOSAMINE N-ACETYLTRANSFERASE"/>
    <property type="match status" value="1"/>
</dbReference>
<reference evidence="2 3" key="1">
    <citation type="submission" date="2018-06" db="EMBL/GenBank/DDBJ databases">
        <title>Genomic Encyclopedia of Archaeal and Bacterial Type Strains, Phase II (KMG-II): from individual species to whole genera.</title>
        <authorList>
            <person name="Goeker M."/>
        </authorList>
    </citation>
    <scope>NUCLEOTIDE SEQUENCE [LARGE SCALE GENOMIC DNA]</scope>
    <source>
        <strain evidence="2 3">T4</strain>
    </source>
</reference>
<dbReference type="InterPro" id="IPR050179">
    <property type="entry name" value="Trans_hexapeptide_repeat"/>
</dbReference>
<comment type="similarity">
    <text evidence="1">Belongs to the transferase hexapeptide repeat family.</text>
</comment>
<dbReference type="OrthoDB" id="708224at2"/>
<comment type="caution">
    <text evidence="2">The sequence shown here is derived from an EMBL/GenBank/DDBJ whole genome shotgun (WGS) entry which is preliminary data.</text>
</comment>
<dbReference type="EMBL" id="QKTX01000001">
    <property type="protein sequence ID" value="PZV87502.1"/>
    <property type="molecule type" value="Genomic_DNA"/>
</dbReference>
<dbReference type="PANTHER" id="PTHR43300">
    <property type="entry name" value="ACETYLTRANSFERASE"/>
    <property type="match status" value="1"/>
</dbReference>
<dbReference type="Proteomes" id="UP000248917">
    <property type="component" value="Unassembled WGS sequence"/>
</dbReference>
<evidence type="ECO:0000313" key="3">
    <source>
        <dbReference type="Proteomes" id="UP000248917"/>
    </source>
</evidence>
<evidence type="ECO:0000313" key="2">
    <source>
        <dbReference type="EMBL" id="PZV87502.1"/>
    </source>
</evidence>
<dbReference type="RefSeq" id="WP_111391174.1">
    <property type="nucleotide sequence ID" value="NZ_QKTX01000001.1"/>
</dbReference>
<organism evidence="2 3">
    <name type="scientific">Algoriphagus aquaeductus</name>
    <dbReference type="NCBI Taxonomy" id="475299"/>
    <lineage>
        <taxon>Bacteria</taxon>
        <taxon>Pseudomonadati</taxon>
        <taxon>Bacteroidota</taxon>
        <taxon>Cytophagia</taxon>
        <taxon>Cytophagales</taxon>
        <taxon>Cyclobacteriaceae</taxon>
        <taxon>Algoriphagus</taxon>
    </lineage>
</organism>
<dbReference type="AlphaFoldDB" id="A0A326S7T7"/>
<dbReference type="InterPro" id="IPR011004">
    <property type="entry name" value="Trimer_LpxA-like_sf"/>
</dbReference>
<evidence type="ECO:0000256" key="1">
    <source>
        <dbReference type="ARBA" id="ARBA00007274"/>
    </source>
</evidence>
<name>A0A326S7T7_9BACT</name>
<keyword evidence="3" id="KW-1185">Reference proteome</keyword>
<gene>
    <name evidence="2" type="ORF">CLV31_101379</name>
</gene>
<dbReference type="Gene3D" id="3.40.50.720">
    <property type="entry name" value="NAD(P)-binding Rossmann-like Domain"/>
    <property type="match status" value="1"/>
</dbReference>
<protein>
    <recommendedName>
        <fullName evidence="4">Sugar O-acyltransferase (Sialic acid O-acetyltransferase NeuD family)</fullName>
    </recommendedName>
</protein>